<dbReference type="PROSITE" id="PS50828">
    <property type="entry name" value="SMR"/>
    <property type="match status" value="1"/>
</dbReference>
<dbReference type="InterPro" id="IPR013899">
    <property type="entry name" value="DUF1771"/>
</dbReference>
<dbReference type="Pfam" id="PF01713">
    <property type="entry name" value="Smr"/>
    <property type="match status" value="1"/>
</dbReference>
<dbReference type="Proteomes" id="UP001175227">
    <property type="component" value="Unassembled WGS sequence"/>
</dbReference>
<keyword evidence="2" id="KW-0732">Signal</keyword>
<dbReference type="AlphaFoldDB" id="A0AA39P4R0"/>
<gene>
    <name evidence="4" type="ORF">IW261DRAFT_1632932</name>
</gene>
<evidence type="ECO:0000259" key="3">
    <source>
        <dbReference type="PROSITE" id="PS50828"/>
    </source>
</evidence>
<sequence>MSILMGVIGAALLLTVAYEILWPESSQESRTESERYTPPIHRPQQRRPVYQPPPRLPSQSSRSSLYTPPNDTQEDQPNEHHLVLRARAKKEGNEMERCFNERREANRRGDRAAAKDFSKQGKIHQQKMEQLHTEASDLIYHENNRVGWLRAMFTQDTNSVIQDCRPGEIDLHRLRVKEAIARTNVALEEAQRQGDSEIRIIVGKGLHSEGGEARVRPAIKNLMRKYKLVAEFDPSNSGVLIVKLDGSHPNRLHHHFDISHRRSGGRRRQANNIRA</sequence>
<proteinExistence type="predicted"/>
<dbReference type="SMART" id="SM00463">
    <property type="entry name" value="SMR"/>
    <property type="match status" value="1"/>
</dbReference>
<evidence type="ECO:0000313" key="5">
    <source>
        <dbReference type="Proteomes" id="UP001175227"/>
    </source>
</evidence>
<dbReference type="Pfam" id="PF08590">
    <property type="entry name" value="DUF1771"/>
    <property type="match status" value="1"/>
</dbReference>
<organism evidence="4 5">
    <name type="scientific">Armillaria novae-zelandiae</name>
    <dbReference type="NCBI Taxonomy" id="153914"/>
    <lineage>
        <taxon>Eukaryota</taxon>
        <taxon>Fungi</taxon>
        <taxon>Dikarya</taxon>
        <taxon>Basidiomycota</taxon>
        <taxon>Agaricomycotina</taxon>
        <taxon>Agaricomycetes</taxon>
        <taxon>Agaricomycetidae</taxon>
        <taxon>Agaricales</taxon>
        <taxon>Marasmiineae</taxon>
        <taxon>Physalacriaceae</taxon>
        <taxon>Armillaria</taxon>
    </lineage>
</organism>
<evidence type="ECO:0000313" key="4">
    <source>
        <dbReference type="EMBL" id="KAK0477565.1"/>
    </source>
</evidence>
<dbReference type="Gene3D" id="3.30.1370.110">
    <property type="match status" value="1"/>
</dbReference>
<accession>A0AA39P4R0</accession>
<feature type="compositionally biased region" description="Basic and acidic residues" evidence="1">
    <location>
        <begin position="89"/>
        <end position="119"/>
    </location>
</feature>
<dbReference type="InterPro" id="IPR053020">
    <property type="entry name" value="Smr_domain_protein"/>
</dbReference>
<dbReference type="SMART" id="SM01162">
    <property type="entry name" value="DUF1771"/>
    <property type="match status" value="1"/>
</dbReference>
<feature type="chain" id="PRO_5041429468" evidence="2">
    <location>
        <begin position="18"/>
        <end position="275"/>
    </location>
</feature>
<evidence type="ECO:0000256" key="2">
    <source>
        <dbReference type="SAM" id="SignalP"/>
    </source>
</evidence>
<dbReference type="PANTHER" id="PTHR47417:SF1">
    <property type="entry name" value="SMR DOMAIN-CONTAINING PROTEIN YPL199C"/>
    <property type="match status" value="1"/>
</dbReference>
<keyword evidence="5" id="KW-1185">Reference proteome</keyword>
<dbReference type="PANTHER" id="PTHR47417">
    <property type="entry name" value="SMR DOMAIN-CONTAINING PROTEIN YPL199C"/>
    <property type="match status" value="1"/>
</dbReference>
<comment type="caution">
    <text evidence="4">The sequence shown here is derived from an EMBL/GenBank/DDBJ whole genome shotgun (WGS) entry which is preliminary data.</text>
</comment>
<reference evidence="4" key="1">
    <citation type="submission" date="2023-06" db="EMBL/GenBank/DDBJ databases">
        <authorList>
            <consortium name="Lawrence Berkeley National Laboratory"/>
            <person name="Ahrendt S."/>
            <person name="Sahu N."/>
            <person name="Indic B."/>
            <person name="Wong-Bajracharya J."/>
            <person name="Merenyi Z."/>
            <person name="Ke H.-M."/>
            <person name="Monk M."/>
            <person name="Kocsube S."/>
            <person name="Drula E."/>
            <person name="Lipzen A."/>
            <person name="Balint B."/>
            <person name="Henrissat B."/>
            <person name="Andreopoulos B."/>
            <person name="Martin F.M."/>
            <person name="Harder C.B."/>
            <person name="Rigling D."/>
            <person name="Ford K.L."/>
            <person name="Foster G.D."/>
            <person name="Pangilinan J."/>
            <person name="Papanicolaou A."/>
            <person name="Barry K."/>
            <person name="LaButti K."/>
            <person name="Viragh M."/>
            <person name="Koriabine M."/>
            <person name="Yan M."/>
            <person name="Riley R."/>
            <person name="Champramary S."/>
            <person name="Plett K.L."/>
            <person name="Tsai I.J."/>
            <person name="Slot J."/>
            <person name="Sipos G."/>
            <person name="Plett J."/>
            <person name="Nagy L.G."/>
            <person name="Grigoriev I.V."/>
        </authorList>
    </citation>
    <scope>NUCLEOTIDE SEQUENCE</scope>
    <source>
        <strain evidence="4">ICMP 16352</strain>
    </source>
</reference>
<dbReference type="EMBL" id="JAUEPR010000016">
    <property type="protein sequence ID" value="KAK0477565.1"/>
    <property type="molecule type" value="Genomic_DNA"/>
</dbReference>
<feature type="region of interest" description="Disordered" evidence="1">
    <location>
        <begin position="252"/>
        <end position="275"/>
    </location>
</feature>
<feature type="domain" description="Smr" evidence="3">
    <location>
        <begin position="169"/>
        <end position="245"/>
    </location>
</feature>
<feature type="signal peptide" evidence="2">
    <location>
        <begin position="1"/>
        <end position="17"/>
    </location>
</feature>
<feature type="compositionally biased region" description="Low complexity" evidence="1">
    <location>
        <begin position="57"/>
        <end position="69"/>
    </location>
</feature>
<dbReference type="InterPro" id="IPR036063">
    <property type="entry name" value="Smr_dom_sf"/>
</dbReference>
<name>A0AA39P4R0_9AGAR</name>
<dbReference type="InterPro" id="IPR002625">
    <property type="entry name" value="Smr_dom"/>
</dbReference>
<evidence type="ECO:0000256" key="1">
    <source>
        <dbReference type="SAM" id="MobiDB-lite"/>
    </source>
</evidence>
<protein>
    <submittedName>
        <fullName evidence="4">Smr domain-containing protein</fullName>
    </submittedName>
</protein>
<dbReference type="SUPFAM" id="SSF160443">
    <property type="entry name" value="SMR domain-like"/>
    <property type="match status" value="1"/>
</dbReference>
<feature type="region of interest" description="Disordered" evidence="1">
    <location>
        <begin position="25"/>
        <end position="124"/>
    </location>
</feature>